<dbReference type="SUPFAM" id="SSF53850">
    <property type="entry name" value="Periplasmic binding protein-like II"/>
    <property type="match status" value="1"/>
</dbReference>
<dbReference type="GO" id="GO:0032993">
    <property type="term" value="C:protein-DNA complex"/>
    <property type="evidence" value="ECO:0007669"/>
    <property type="project" value="TreeGrafter"/>
</dbReference>
<dbReference type="Gene3D" id="3.40.190.10">
    <property type="entry name" value="Periplasmic binding protein-like II"/>
    <property type="match status" value="2"/>
</dbReference>
<dbReference type="GO" id="GO:0003700">
    <property type="term" value="F:DNA-binding transcription factor activity"/>
    <property type="evidence" value="ECO:0007669"/>
    <property type="project" value="InterPro"/>
</dbReference>
<dbReference type="Proteomes" id="UP000024816">
    <property type="component" value="Unassembled WGS sequence"/>
</dbReference>
<dbReference type="PRINTS" id="PR00039">
    <property type="entry name" value="HTHLYSR"/>
</dbReference>
<dbReference type="PANTHER" id="PTHR30346:SF17">
    <property type="entry name" value="LYSR FAMILY TRANSCRIPTIONAL REGULATOR"/>
    <property type="match status" value="1"/>
</dbReference>
<keyword evidence="2" id="KW-0805">Transcription regulation</keyword>
<dbReference type="InterPro" id="IPR036390">
    <property type="entry name" value="WH_DNA-bd_sf"/>
</dbReference>
<dbReference type="InterPro" id="IPR005119">
    <property type="entry name" value="LysR_subst-bd"/>
</dbReference>
<comment type="caution">
    <text evidence="6">The sequence shown here is derived from an EMBL/GenBank/DDBJ whole genome shotgun (WGS) entry which is preliminary data.</text>
</comment>
<evidence type="ECO:0000256" key="1">
    <source>
        <dbReference type="ARBA" id="ARBA00009437"/>
    </source>
</evidence>
<dbReference type="InterPro" id="IPR036388">
    <property type="entry name" value="WH-like_DNA-bd_sf"/>
</dbReference>
<name>A0A059FF06_9PROT</name>
<dbReference type="PROSITE" id="PS50931">
    <property type="entry name" value="HTH_LYSR"/>
    <property type="match status" value="1"/>
</dbReference>
<dbReference type="Gene3D" id="1.10.10.10">
    <property type="entry name" value="Winged helix-like DNA-binding domain superfamily/Winged helix DNA-binding domain"/>
    <property type="match status" value="1"/>
</dbReference>
<dbReference type="eggNOG" id="COG0583">
    <property type="taxonomic scope" value="Bacteria"/>
</dbReference>
<proteinExistence type="inferred from homology"/>
<gene>
    <name evidence="6" type="ORF">HJA_08032</name>
</gene>
<accession>A0A059FF06</accession>
<evidence type="ECO:0000259" key="5">
    <source>
        <dbReference type="PROSITE" id="PS50931"/>
    </source>
</evidence>
<dbReference type="EMBL" id="ARYJ01000004">
    <property type="protein sequence ID" value="KCZ89230.1"/>
    <property type="molecule type" value="Genomic_DNA"/>
</dbReference>
<evidence type="ECO:0000313" key="6">
    <source>
        <dbReference type="EMBL" id="KCZ89230.1"/>
    </source>
</evidence>
<keyword evidence="3" id="KW-0238">DNA-binding</keyword>
<comment type="similarity">
    <text evidence="1">Belongs to the LysR transcriptional regulatory family.</text>
</comment>
<dbReference type="STRING" id="1280952.HJA_08032"/>
<reference evidence="6 7" key="1">
    <citation type="journal article" date="2014" name="Antonie Van Leeuwenhoek">
        <title>Hyphomonas beringensis sp. nov. and Hyphomonas chukchiensis sp. nov., isolated from surface seawater of the Bering Sea and Chukchi Sea.</title>
        <authorList>
            <person name="Li C."/>
            <person name="Lai Q."/>
            <person name="Li G."/>
            <person name="Dong C."/>
            <person name="Wang J."/>
            <person name="Liao Y."/>
            <person name="Shao Z."/>
        </authorList>
    </citation>
    <scope>NUCLEOTIDE SEQUENCE [LARGE SCALE GENOMIC DNA]</scope>
    <source>
        <strain evidence="6 7">VP2</strain>
    </source>
</reference>
<sequence>MIDLTTLRYFTSAFEAGTFSQAARANGVSQPTVSAAIQKLEETLGGPLFQRSKSGLTPTVLARKLYSDAEQSVTHLSTLEARLRDLPQQTVRFHCAPDILVHGIAADLSRVRRKSPTLTFSFTETAEDSDIAYLSEACVPGNHAFIPLTEEPFCVAVARFHPLASQSGLDLADLQDYPLIHRPYCPNADHMQLAPSLVSPVAQAMNDSQLLELVAAGLGVAFVPRSHGDGRDDITILPLRDVETGSRKIGISHRKTAFAKGLAQDLTLTRPVS</sequence>
<organism evidence="6 7">
    <name type="scientific">Hyphomonas jannaschiana VP2</name>
    <dbReference type="NCBI Taxonomy" id="1280952"/>
    <lineage>
        <taxon>Bacteria</taxon>
        <taxon>Pseudomonadati</taxon>
        <taxon>Pseudomonadota</taxon>
        <taxon>Alphaproteobacteria</taxon>
        <taxon>Hyphomonadales</taxon>
        <taxon>Hyphomonadaceae</taxon>
        <taxon>Hyphomonas</taxon>
    </lineage>
</organism>
<evidence type="ECO:0000256" key="4">
    <source>
        <dbReference type="ARBA" id="ARBA00023163"/>
    </source>
</evidence>
<dbReference type="PATRIC" id="fig|1280952.3.peg.1593"/>
<evidence type="ECO:0000313" key="7">
    <source>
        <dbReference type="Proteomes" id="UP000024816"/>
    </source>
</evidence>
<feature type="domain" description="HTH lysR-type" evidence="5">
    <location>
        <begin position="2"/>
        <end position="59"/>
    </location>
</feature>
<dbReference type="InterPro" id="IPR000847">
    <property type="entry name" value="LysR_HTH_N"/>
</dbReference>
<protein>
    <submittedName>
        <fullName evidence="6">LysR family transcriptional regulator</fullName>
    </submittedName>
</protein>
<dbReference type="AlphaFoldDB" id="A0A059FF06"/>
<keyword evidence="4" id="KW-0804">Transcription</keyword>
<dbReference type="SUPFAM" id="SSF46785">
    <property type="entry name" value="Winged helix' DNA-binding domain"/>
    <property type="match status" value="1"/>
</dbReference>
<evidence type="ECO:0000256" key="2">
    <source>
        <dbReference type="ARBA" id="ARBA00023015"/>
    </source>
</evidence>
<evidence type="ECO:0000256" key="3">
    <source>
        <dbReference type="ARBA" id="ARBA00023125"/>
    </source>
</evidence>
<dbReference type="Pfam" id="PF03466">
    <property type="entry name" value="LysR_substrate"/>
    <property type="match status" value="1"/>
</dbReference>
<dbReference type="RefSeq" id="WP_035580512.1">
    <property type="nucleotide sequence ID" value="NZ_ARYJ01000004.1"/>
</dbReference>
<dbReference type="PANTHER" id="PTHR30346">
    <property type="entry name" value="TRANSCRIPTIONAL DUAL REGULATOR HCAR-RELATED"/>
    <property type="match status" value="1"/>
</dbReference>
<dbReference type="Pfam" id="PF00126">
    <property type="entry name" value="HTH_1"/>
    <property type="match status" value="1"/>
</dbReference>
<dbReference type="GO" id="GO:0003677">
    <property type="term" value="F:DNA binding"/>
    <property type="evidence" value="ECO:0007669"/>
    <property type="project" value="UniProtKB-KW"/>
</dbReference>
<keyword evidence="7" id="KW-1185">Reference proteome</keyword>